<evidence type="ECO:0000256" key="1">
    <source>
        <dbReference type="SAM" id="Phobius"/>
    </source>
</evidence>
<organism evidence="2 3">
    <name type="scientific">Corynebacterium lizhenjunii</name>
    <dbReference type="NCBI Taxonomy" id="2709394"/>
    <lineage>
        <taxon>Bacteria</taxon>
        <taxon>Bacillati</taxon>
        <taxon>Actinomycetota</taxon>
        <taxon>Actinomycetes</taxon>
        <taxon>Mycobacteriales</taxon>
        <taxon>Corynebacteriaceae</taxon>
        <taxon>Corynebacterium</taxon>
    </lineage>
</organism>
<name>A0A7T0KDB1_9CORY</name>
<gene>
    <name evidence="2" type="ORF">G7Y31_08950</name>
</gene>
<dbReference type="RefSeq" id="WP_165009506.1">
    <property type="nucleotide sequence ID" value="NZ_CP064954.1"/>
</dbReference>
<evidence type="ECO:0000313" key="3">
    <source>
        <dbReference type="Proteomes" id="UP000594681"/>
    </source>
</evidence>
<dbReference type="EMBL" id="CP064954">
    <property type="protein sequence ID" value="QPK78668.1"/>
    <property type="molecule type" value="Genomic_DNA"/>
</dbReference>
<keyword evidence="1" id="KW-0812">Transmembrane</keyword>
<reference evidence="2 3" key="1">
    <citation type="submission" date="2020-11" db="EMBL/GenBank/DDBJ databases">
        <title>Corynebacterium sp. ZJ-599.</title>
        <authorList>
            <person name="Zhou J."/>
        </authorList>
    </citation>
    <scope>NUCLEOTIDE SEQUENCE [LARGE SCALE GENOMIC DNA]</scope>
    <source>
        <strain evidence="2 3">ZJ-599</strain>
    </source>
</reference>
<feature type="transmembrane region" description="Helical" evidence="1">
    <location>
        <begin position="12"/>
        <end position="36"/>
    </location>
</feature>
<keyword evidence="3" id="KW-1185">Reference proteome</keyword>
<evidence type="ECO:0000313" key="2">
    <source>
        <dbReference type="EMBL" id="QPK78668.1"/>
    </source>
</evidence>
<dbReference type="AlphaFoldDB" id="A0A7T0KDB1"/>
<dbReference type="Proteomes" id="UP000594681">
    <property type="component" value="Chromosome"/>
</dbReference>
<protein>
    <submittedName>
        <fullName evidence="2">Uncharacterized protein</fullName>
    </submittedName>
</protein>
<proteinExistence type="predicted"/>
<feature type="transmembrane region" description="Helical" evidence="1">
    <location>
        <begin position="48"/>
        <end position="66"/>
    </location>
</feature>
<dbReference type="KEGG" id="cliz:G7Y31_08950"/>
<keyword evidence="1" id="KW-0472">Membrane</keyword>
<accession>A0A7T0KDB1</accession>
<sequence length="139" mass="15318">MNGGTQRTRTYSYNAVLLVGGILFIFAAIFFIALLAQGEETQRALLDLSGQVLGPALAATIAWSGVSRTIRNHRRQEILKDWHANVRWACEAYQNAKDDVGQELAVAILGTLDSHPELEEPEQALIDAVLNSIMLNRQS</sequence>
<keyword evidence="1" id="KW-1133">Transmembrane helix</keyword>